<comment type="catalytic activity">
    <reaction evidence="2">
        <text>1,6-anhydro-N-acetyl-beta-muramate + ATP + H2O = N-acetyl-D-muramate 6-phosphate + ADP + H(+)</text>
        <dbReference type="Rhea" id="RHEA:24952"/>
        <dbReference type="ChEBI" id="CHEBI:15377"/>
        <dbReference type="ChEBI" id="CHEBI:15378"/>
        <dbReference type="ChEBI" id="CHEBI:30616"/>
        <dbReference type="ChEBI" id="CHEBI:58690"/>
        <dbReference type="ChEBI" id="CHEBI:58722"/>
        <dbReference type="ChEBI" id="CHEBI:456216"/>
        <dbReference type="EC" id="2.7.1.170"/>
    </reaction>
</comment>
<dbReference type="InterPro" id="IPR043129">
    <property type="entry name" value="ATPase_NBD"/>
</dbReference>
<dbReference type="Gene3D" id="3.30.420.40">
    <property type="match status" value="2"/>
</dbReference>
<name>A0ABP7KCW6_9RHOB</name>
<dbReference type="Proteomes" id="UP001399917">
    <property type="component" value="Unassembled WGS sequence"/>
</dbReference>
<dbReference type="InterPro" id="IPR005338">
    <property type="entry name" value="Anhydro_N_Ac-Mur_kinase"/>
</dbReference>
<dbReference type="EMBL" id="BAABDF010000007">
    <property type="protein sequence ID" value="GAA3873243.1"/>
    <property type="molecule type" value="Genomic_DNA"/>
</dbReference>
<dbReference type="PANTHER" id="PTHR30605">
    <property type="entry name" value="ANHYDRO-N-ACETYLMURAMIC ACID KINASE"/>
    <property type="match status" value="1"/>
</dbReference>
<comment type="function">
    <text evidence="2">Catalyzes the specific phosphorylation of 1,6-anhydro-N-acetylmuramic acid (anhMurNAc) with the simultaneous cleavage of the 1,6-anhydro ring, generating MurNAc-6-P. Is required for the utilization of anhMurNAc either imported from the medium or derived from its own cell wall murein, and thus plays a role in cell wall recycling.</text>
</comment>
<comment type="pathway">
    <text evidence="2">Amino-sugar metabolism; 1,6-anhydro-N-acetylmuramate degradation.</text>
</comment>
<feature type="binding site" evidence="2">
    <location>
        <begin position="13"/>
        <end position="20"/>
    </location>
    <ligand>
        <name>ATP</name>
        <dbReference type="ChEBI" id="CHEBI:30616"/>
    </ligand>
</feature>
<keyword evidence="1 2" id="KW-0119">Carbohydrate metabolism</keyword>
<evidence type="ECO:0000313" key="3">
    <source>
        <dbReference type="EMBL" id="GAA3873243.1"/>
    </source>
</evidence>
<keyword evidence="2 3" id="KW-0418">Kinase</keyword>
<reference evidence="4" key="1">
    <citation type="journal article" date="2019" name="Int. J. Syst. Evol. Microbiol.">
        <title>The Global Catalogue of Microorganisms (GCM) 10K type strain sequencing project: providing services to taxonomists for standard genome sequencing and annotation.</title>
        <authorList>
            <consortium name="The Broad Institute Genomics Platform"/>
            <consortium name="The Broad Institute Genome Sequencing Center for Infectious Disease"/>
            <person name="Wu L."/>
            <person name="Ma J."/>
        </authorList>
    </citation>
    <scope>NUCLEOTIDE SEQUENCE [LARGE SCALE GENOMIC DNA]</scope>
    <source>
        <strain evidence="4">JCM 17190</strain>
    </source>
</reference>
<dbReference type="EC" id="2.7.1.170" evidence="2"/>
<organism evidence="3 4">
    <name type="scientific">Celeribacter arenosi</name>
    <dbReference type="NCBI Taxonomy" id="792649"/>
    <lineage>
        <taxon>Bacteria</taxon>
        <taxon>Pseudomonadati</taxon>
        <taxon>Pseudomonadota</taxon>
        <taxon>Alphaproteobacteria</taxon>
        <taxon>Rhodobacterales</taxon>
        <taxon>Roseobacteraceae</taxon>
        <taxon>Celeribacter</taxon>
    </lineage>
</organism>
<sequence>MGAGIWVAGCMSGTSLDGVDVAMIRTDGVSLFEAGDHVFRPYSEAEQAVLRAALGSWDAPSEVTELIETAHAEALSHLDGYELIGFHGQTLAHDPANRRTYQAGDGSILAEVLGAPVVWDFRTADVQMGGQGAPLAPFYHHALARVAGLDAPVVIVNLGGVGNMTYVDPRIADPVNPAALLAFDTGPANAPINDLMRDRMGRAFDEGGAVAALGAVNADIVADFLTAPFFAKMPPKSLDRNDFHALLASVAELDDAGAIATLTACVSASVAASLNHCPHKPSALYVTGGGRHNDTLMAMLTRDTGLHVAPIEDLGFDGDMLEAQAFAFLAARVLNGLATSAPSTTGVSAAIGGGRVSRPT</sequence>
<keyword evidence="4" id="KW-1185">Reference proteome</keyword>
<dbReference type="NCBIfam" id="NF007141">
    <property type="entry name" value="PRK09585.1-5"/>
    <property type="match status" value="1"/>
</dbReference>
<comment type="similarity">
    <text evidence="2">Belongs to the anhydro-N-acetylmuramic acid kinase family.</text>
</comment>
<gene>
    <name evidence="2" type="primary">anmK</name>
    <name evidence="3" type="ORF">GCM10022404_23870</name>
</gene>
<comment type="pathway">
    <text evidence="2">Cell wall biogenesis; peptidoglycan recycling.</text>
</comment>
<proteinExistence type="inferred from homology"/>
<keyword evidence="2" id="KW-0547">Nucleotide-binding</keyword>
<evidence type="ECO:0000313" key="4">
    <source>
        <dbReference type="Proteomes" id="UP001399917"/>
    </source>
</evidence>
<keyword evidence="2" id="KW-0808">Transferase</keyword>
<dbReference type="Pfam" id="PF03702">
    <property type="entry name" value="AnmK"/>
    <property type="match status" value="1"/>
</dbReference>
<dbReference type="RefSeq" id="WP_344847419.1">
    <property type="nucleotide sequence ID" value="NZ_BAABDF010000007.1"/>
</dbReference>
<comment type="caution">
    <text evidence="3">The sequence shown here is derived from an EMBL/GenBank/DDBJ whole genome shotgun (WGS) entry which is preliminary data.</text>
</comment>
<dbReference type="HAMAP" id="MF_01270">
    <property type="entry name" value="AnhMurNAc_kinase"/>
    <property type="match status" value="1"/>
</dbReference>
<accession>A0ABP7KCW6</accession>
<evidence type="ECO:0000256" key="2">
    <source>
        <dbReference type="HAMAP-Rule" id="MF_01270"/>
    </source>
</evidence>
<protein>
    <recommendedName>
        <fullName evidence="2">Anhydro-N-acetylmuramic acid kinase</fullName>
        <ecNumber evidence="2">2.7.1.170</ecNumber>
    </recommendedName>
    <alternativeName>
        <fullName evidence="2">AnhMurNAc kinase</fullName>
    </alternativeName>
</protein>
<keyword evidence="2" id="KW-0067">ATP-binding</keyword>
<dbReference type="GO" id="GO:0016301">
    <property type="term" value="F:kinase activity"/>
    <property type="evidence" value="ECO:0007669"/>
    <property type="project" value="UniProtKB-KW"/>
</dbReference>
<dbReference type="SUPFAM" id="SSF53067">
    <property type="entry name" value="Actin-like ATPase domain"/>
    <property type="match status" value="1"/>
</dbReference>
<evidence type="ECO:0000256" key="1">
    <source>
        <dbReference type="ARBA" id="ARBA00023277"/>
    </source>
</evidence>
<dbReference type="PANTHER" id="PTHR30605:SF0">
    <property type="entry name" value="ANHYDRO-N-ACETYLMURAMIC ACID KINASE"/>
    <property type="match status" value="1"/>
</dbReference>